<dbReference type="Gene3D" id="3.40.50.720">
    <property type="entry name" value="NAD(P)-binding Rossmann-like Domain"/>
    <property type="match status" value="2"/>
</dbReference>
<dbReference type="InterPro" id="IPR029753">
    <property type="entry name" value="D-isomer_DH_CS"/>
</dbReference>
<keyword evidence="2" id="KW-0560">Oxidoreductase</keyword>
<dbReference type="InterPro" id="IPR036291">
    <property type="entry name" value="NAD(P)-bd_dom_sf"/>
</dbReference>
<dbReference type="OrthoDB" id="298012at2759"/>
<accession>A0A9W9TAI2</accession>
<evidence type="ECO:0000259" key="4">
    <source>
        <dbReference type="Pfam" id="PF00389"/>
    </source>
</evidence>
<keyword evidence="3" id="KW-0520">NAD</keyword>
<feature type="domain" description="D-isomer specific 2-hydroxyacid dehydrogenase catalytic" evidence="4">
    <location>
        <begin position="246"/>
        <end position="549"/>
    </location>
</feature>
<dbReference type="GO" id="GO:0016616">
    <property type="term" value="F:oxidoreductase activity, acting on the CH-OH group of donors, NAD or NADP as acceptor"/>
    <property type="evidence" value="ECO:0007669"/>
    <property type="project" value="InterPro"/>
</dbReference>
<evidence type="ECO:0000256" key="1">
    <source>
        <dbReference type="ARBA" id="ARBA00005854"/>
    </source>
</evidence>
<evidence type="ECO:0000256" key="2">
    <source>
        <dbReference type="ARBA" id="ARBA00023002"/>
    </source>
</evidence>
<evidence type="ECO:0008006" key="8">
    <source>
        <dbReference type="Google" id="ProtNLM"/>
    </source>
</evidence>
<evidence type="ECO:0000313" key="6">
    <source>
        <dbReference type="EMBL" id="KAJ5215391.1"/>
    </source>
</evidence>
<dbReference type="InterPro" id="IPR006139">
    <property type="entry name" value="D-isomer_2_OHA_DH_cat_dom"/>
</dbReference>
<dbReference type="InterPro" id="IPR006140">
    <property type="entry name" value="D-isomer_DH_NAD-bd"/>
</dbReference>
<dbReference type="PANTHER" id="PTHR42789:SF1">
    <property type="entry name" value="D-ISOMER SPECIFIC 2-HYDROXYACID DEHYDROGENASE FAMILY PROTEIN (AFU_ORTHOLOGUE AFUA_6G10090)"/>
    <property type="match status" value="1"/>
</dbReference>
<evidence type="ECO:0000256" key="3">
    <source>
        <dbReference type="ARBA" id="ARBA00023027"/>
    </source>
</evidence>
<dbReference type="EMBL" id="JAPQKR010000005">
    <property type="protein sequence ID" value="KAJ5215391.1"/>
    <property type="molecule type" value="Genomic_DNA"/>
</dbReference>
<sequence>MAYQIEYATEADAPALARINIESFRGQGILNDVFPEANEARLTDYKAIYATKHLANPQMHVLKVTDPANGEIVGYGRWLIPASVDFAASQPALSEQALVFAQDPIRFSPRPMNEALYAEFRSLLEGYRKKHTTDQDMVLDLLATLPVRQGRGIGSAVLSWGTSKADAWGRRLYLEATPEGLPLYLNSPSVEGKLGFLTFLSFTGLLTTLHHDAKAQIGHPGRLPGHRPPHFAHLESRVDISSFPETLDPRDPAQHDALVQRLLPFDVVLAMRERTPFSAQTVAALPNLKLLLTTGTRNLSLDLPAFAERGIPVAGTDGRPPGVNSTVQHTWALILGLARHVARDDAAVKRGDWQGSLGINLSGKTLALLGLGKLGSQVGKIAIQAFGMNVTAWSANLTQDKADEQAQAQGLPAGSFVVSPSKSDFFANADVVSVHNVLSERSRGIVSAPELATMNPNAMIVNTSRGPLIDELSLLEALNAGRIRGAALDVFDPEPLPLNSPWRTTAWGRDGRSEVLLSPHMGYGEEDLLHGWYREVAENLERWLNGQELSRKMD</sequence>
<dbReference type="Proteomes" id="UP001150904">
    <property type="component" value="Unassembled WGS sequence"/>
</dbReference>
<comment type="similarity">
    <text evidence="1">Belongs to the D-isomer specific 2-hydroxyacid dehydrogenase family.</text>
</comment>
<dbReference type="PANTHER" id="PTHR42789">
    <property type="entry name" value="D-ISOMER SPECIFIC 2-HYDROXYACID DEHYDROGENASE FAMILY PROTEIN (AFU_ORTHOLOGUE AFUA_6G10090)"/>
    <property type="match status" value="1"/>
</dbReference>
<dbReference type="RefSeq" id="XP_058311204.1">
    <property type="nucleotide sequence ID" value="XM_058448860.1"/>
</dbReference>
<dbReference type="CDD" id="cd12169">
    <property type="entry name" value="PGDH_like_1"/>
    <property type="match status" value="1"/>
</dbReference>
<dbReference type="InterPro" id="IPR016181">
    <property type="entry name" value="Acyl_CoA_acyltransferase"/>
</dbReference>
<dbReference type="Pfam" id="PF00389">
    <property type="entry name" value="2-Hacid_dh"/>
    <property type="match status" value="1"/>
</dbReference>
<proteinExistence type="inferred from homology"/>
<comment type="caution">
    <text evidence="6">The sequence shown here is derived from an EMBL/GenBank/DDBJ whole genome shotgun (WGS) entry which is preliminary data.</text>
</comment>
<dbReference type="GO" id="GO:0051287">
    <property type="term" value="F:NAD binding"/>
    <property type="evidence" value="ECO:0007669"/>
    <property type="project" value="InterPro"/>
</dbReference>
<gene>
    <name evidence="6" type="ORF">N7498_001798</name>
</gene>
<name>A0A9W9TAI2_9EURO</name>
<dbReference type="Pfam" id="PF02826">
    <property type="entry name" value="2-Hacid_dh_C"/>
    <property type="match status" value="1"/>
</dbReference>
<evidence type="ECO:0000313" key="7">
    <source>
        <dbReference type="Proteomes" id="UP001150904"/>
    </source>
</evidence>
<dbReference type="SUPFAM" id="SSF52283">
    <property type="entry name" value="Formate/glycerate dehydrogenase catalytic domain-like"/>
    <property type="match status" value="1"/>
</dbReference>
<feature type="domain" description="D-isomer specific 2-hydroxyacid dehydrogenase NAD-binding" evidence="5">
    <location>
        <begin position="332"/>
        <end position="522"/>
    </location>
</feature>
<dbReference type="GeneID" id="83176161"/>
<dbReference type="CDD" id="cd04301">
    <property type="entry name" value="NAT_SF"/>
    <property type="match status" value="1"/>
</dbReference>
<dbReference type="Gene3D" id="3.40.630.30">
    <property type="match status" value="1"/>
</dbReference>
<dbReference type="SUPFAM" id="SSF51735">
    <property type="entry name" value="NAD(P)-binding Rossmann-fold domains"/>
    <property type="match status" value="1"/>
</dbReference>
<reference evidence="6" key="2">
    <citation type="journal article" date="2023" name="IMA Fungus">
        <title>Comparative genomic study of the Penicillium genus elucidates a diverse pangenome and 15 lateral gene transfer events.</title>
        <authorList>
            <person name="Petersen C."/>
            <person name="Sorensen T."/>
            <person name="Nielsen M.R."/>
            <person name="Sondergaard T.E."/>
            <person name="Sorensen J.L."/>
            <person name="Fitzpatrick D.A."/>
            <person name="Frisvad J.C."/>
            <person name="Nielsen K.L."/>
        </authorList>
    </citation>
    <scope>NUCLEOTIDE SEQUENCE</scope>
    <source>
        <strain evidence="6">IBT 15544</strain>
    </source>
</reference>
<dbReference type="PROSITE" id="PS00671">
    <property type="entry name" value="D_2_HYDROXYACID_DH_3"/>
    <property type="match status" value="1"/>
</dbReference>
<protein>
    <recommendedName>
        <fullName evidence="8">N-acetyltransferase domain-containing protein</fullName>
    </recommendedName>
</protein>
<keyword evidence="7" id="KW-1185">Reference proteome</keyword>
<evidence type="ECO:0000259" key="5">
    <source>
        <dbReference type="Pfam" id="PF02826"/>
    </source>
</evidence>
<dbReference type="AlphaFoldDB" id="A0A9W9TAI2"/>
<organism evidence="6 7">
    <name type="scientific">Penicillium cinerascens</name>
    <dbReference type="NCBI Taxonomy" id="70096"/>
    <lineage>
        <taxon>Eukaryota</taxon>
        <taxon>Fungi</taxon>
        <taxon>Dikarya</taxon>
        <taxon>Ascomycota</taxon>
        <taxon>Pezizomycotina</taxon>
        <taxon>Eurotiomycetes</taxon>
        <taxon>Eurotiomycetidae</taxon>
        <taxon>Eurotiales</taxon>
        <taxon>Aspergillaceae</taxon>
        <taxon>Penicillium</taxon>
    </lineage>
</organism>
<dbReference type="SUPFAM" id="SSF55729">
    <property type="entry name" value="Acyl-CoA N-acyltransferases (Nat)"/>
    <property type="match status" value="1"/>
</dbReference>
<reference evidence="6" key="1">
    <citation type="submission" date="2022-12" db="EMBL/GenBank/DDBJ databases">
        <authorList>
            <person name="Petersen C."/>
        </authorList>
    </citation>
    <scope>NUCLEOTIDE SEQUENCE</scope>
    <source>
        <strain evidence="6">IBT 15544</strain>
    </source>
</reference>
<dbReference type="InterPro" id="IPR050857">
    <property type="entry name" value="D-2-hydroxyacid_DH"/>
</dbReference>